<dbReference type="EMBL" id="VMNK01000001">
    <property type="protein sequence ID" value="TVO59649.1"/>
    <property type="molecule type" value="Genomic_DNA"/>
</dbReference>
<dbReference type="GO" id="GO:0000271">
    <property type="term" value="P:polysaccharide biosynthetic process"/>
    <property type="evidence" value="ECO:0007669"/>
    <property type="project" value="TreeGrafter"/>
</dbReference>
<accession>A0A557R3A7</accession>
<sequence length="343" mass="37853">MFGTYRTLLALAVLFQHLAGVPLIGHFAVYGFFVLSGYLMTAIMHKTYGYSLQGRFAYLVNRFLRLFPTYWLICLLTIGLILFYGEAATRAYHSAIFLPRELADIIANASLIFPATSPKWVEPRLAPPTWALTLEIVFYVLIGLGVSRSRRTTLAWLAVGAGYVGATFALELGHESRYSYIPAASLPFSIGALLFHYKTQTARIAAAVPGHALAWLPLYLLLAFLAQSNNRALIEPVFFANIALHALIITKLRDMPRSGWLTQADKLIGDLSYPIYLGHYQAGFIVTIVFWGSPLREGSNASMLAAALAAALAVATAYLINRILDSRIEALRRALKRHAPVTS</sequence>
<feature type="transmembrane region" description="Helical" evidence="1">
    <location>
        <begin position="129"/>
        <end position="147"/>
    </location>
</feature>
<keyword evidence="4" id="KW-1185">Reference proteome</keyword>
<proteinExistence type="predicted"/>
<dbReference type="InterPro" id="IPR050879">
    <property type="entry name" value="Acyltransferase_3"/>
</dbReference>
<name>A0A557R3A7_9RHOO</name>
<feature type="transmembrane region" description="Helical" evidence="1">
    <location>
        <begin position="204"/>
        <end position="226"/>
    </location>
</feature>
<dbReference type="PANTHER" id="PTHR23028:SF53">
    <property type="entry name" value="ACYL_TRANSF_3 DOMAIN-CONTAINING PROTEIN"/>
    <property type="match status" value="1"/>
</dbReference>
<reference evidence="3 4" key="1">
    <citation type="submission" date="2019-07" db="EMBL/GenBank/DDBJ databases">
        <title>The pathways for chlorine oxyanion respiration interact through the shared metabolite chlorate.</title>
        <authorList>
            <person name="Barnum T.P."/>
            <person name="Cheng Y."/>
            <person name="Hill K.A."/>
            <person name="Lucas L.N."/>
            <person name="Carlson H.K."/>
            <person name="Coates J.D."/>
        </authorList>
    </citation>
    <scope>NUCLEOTIDE SEQUENCE [LARGE SCALE GENOMIC DNA]</scope>
    <source>
        <strain evidence="3 4">SFB-3</strain>
    </source>
</reference>
<feature type="transmembrane region" description="Helical" evidence="1">
    <location>
        <begin position="30"/>
        <end position="51"/>
    </location>
</feature>
<feature type="transmembrane region" description="Helical" evidence="1">
    <location>
        <begin position="63"/>
        <end position="84"/>
    </location>
</feature>
<feature type="transmembrane region" description="Helical" evidence="1">
    <location>
        <begin position="271"/>
        <end position="291"/>
    </location>
</feature>
<dbReference type="AlphaFoldDB" id="A0A557R3A7"/>
<evidence type="ECO:0000256" key="1">
    <source>
        <dbReference type="SAM" id="Phobius"/>
    </source>
</evidence>
<feature type="transmembrane region" description="Helical" evidence="1">
    <location>
        <begin position="178"/>
        <end position="197"/>
    </location>
</feature>
<dbReference type="GO" id="GO:0016020">
    <property type="term" value="C:membrane"/>
    <property type="evidence" value="ECO:0007669"/>
    <property type="project" value="TreeGrafter"/>
</dbReference>
<comment type="caution">
    <text evidence="3">The sequence shown here is derived from an EMBL/GenBank/DDBJ whole genome shotgun (WGS) entry which is preliminary data.</text>
</comment>
<dbReference type="Proteomes" id="UP000319502">
    <property type="component" value="Unassembled WGS sequence"/>
</dbReference>
<keyword evidence="3" id="KW-0808">Transferase</keyword>
<dbReference type="Pfam" id="PF01757">
    <property type="entry name" value="Acyl_transf_3"/>
    <property type="match status" value="1"/>
</dbReference>
<feature type="domain" description="Acyltransferase 3" evidence="2">
    <location>
        <begin position="6"/>
        <end position="321"/>
    </location>
</feature>
<evidence type="ECO:0000259" key="2">
    <source>
        <dbReference type="Pfam" id="PF01757"/>
    </source>
</evidence>
<dbReference type="GO" id="GO:0016747">
    <property type="term" value="F:acyltransferase activity, transferring groups other than amino-acyl groups"/>
    <property type="evidence" value="ECO:0007669"/>
    <property type="project" value="InterPro"/>
</dbReference>
<evidence type="ECO:0000313" key="4">
    <source>
        <dbReference type="Proteomes" id="UP000319502"/>
    </source>
</evidence>
<dbReference type="PANTHER" id="PTHR23028">
    <property type="entry name" value="ACETYLTRANSFERASE"/>
    <property type="match status" value="1"/>
</dbReference>
<keyword evidence="1" id="KW-1133">Transmembrane helix</keyword>
<keyword evidence="1" id="KW-0812">Transmembrane</keyword>
<organism evidence="3 4">
    <name type="scientific">Denitromonas halophila</name>
    <dbReference type="NCBI Taxonomy" id="1629404"/>
    <lineage>
        <taxon>Bacteria</taxon>
        <taxon>Pseudomonadati</taxon>
        <taxon>Pseudomonadota</taxon>
        <taxon>Betaproteobacteria</taxon>
        <taxon>Rhodocyclales</taxon>
        <taxon>Zoogloeaceae</taxon>
        <taxon>Denitromonas</taxon>
    </lineage>
</organism>
<feature type="transmembrane region" description="Helical" evidence="1">
    <location>
        <begin position="232"/>
        <end position="250"/>
    </location>
</feature>
<dbReference type="OrthoDB" id="9814807at2"/>
<dbReference type="RefSeq" id="WP_144307667.1">
    <property type="nucleotide sequence ID" value="NZ_VMNK01000001.1"/>
</dbReference>
<feature type="transmembrane region" description="Helical" evidence="1">
    <location>
        <begin position="303"/>
        <end position="324"/>
    </location>
</feature>
<gene>
    <name evidence="3" type="ORF">FHP91_00010</name>
</gene>
<keyword evidence="3" id="KW-0012">Acyltransferase</keyword>
<evidence type="ECO:0000313" key="3">
    <source>
        <dbReference type="EMBL" id="TVO59649.1"/>
    </source>
</evidence>
<protein>
    <submittedName>
        <fullName evidence="3">Acyltransferase</fullName>
    </submittedName>
</protein>
<feature type="transmembrane region" description="Helical" evidence="1">
    <location>
        <begin position="154"/>
        <end position="172"/>
    </location>
</feature>
<dbReference type="InterPro" id="IPR002656">
    <property type="entry name" value="Acyl_transf_3_dom"/>
</dbReference>
<keyword evidence="1" id="KW-0472">Membrane</keyword>